<evidence type="ECO:0000313" key="1">
    <source>
        <dbReference type="EMBL" id="OUN41105.1"/>
    </source>
</evidence>
<protein>
    <recommendedName>
        <fullName evidence="3">Transposase</fullName>
    </recommendedName>
</protein>
<comment type="caution">
    <text evidence="1">The sequence shown here is derived from an EMBL/GenBank/DDBJ whole genome shotgun (WGS) entry which is preliminary data.</text>
</comment>
<dbReference type="EMBL" id="NFHN01000073">
    <property type="protein sequence ID" value="OUN41105.1"/>
    <property type="molecule type" value="Genomic_DNA"/>
</dbReference>
<accession>A0A1Y3TYR5</accession>
<reference evidence="2" key="1">
    <citation type="submission" date="2017-04" db="EMBL/GenBank/DDBJ databases">
        <title>Function of individual gut microbiota members based on whole genome sequencing of pure cultures obtained from chicken caecum.</title>
        <authorList>
            <person name="Medvecky M."/>
            <person name="Cejkova D."/>
            <person name="Polansky O."/>
            <person name="Karasova D."/>
            <person name="Kubasova T."/>
            <person name="Cizek A."/>
            <person name="Rychlik I."/>
        </authorList>
    </citation>
    <scope>NUCLEOTIDE SEQUENCE [LARGE SCALE GENOMIC DNA]</scope>
    <source>
        <strain evidence="2">An71</strain>
    </source>
</reference>
<name>A0A1Y3TYR5_LIMRT</name>
<sequence>MCKIADSSRDGYYEWLNRKPSRYYNEQAELLEAIVELEEEHNWTLGYLAMTTYSFGWRICS</sequence>
<dbReference type="RefSeq" id="WP_143454603.1">
    <property type="nucleotide sequence ID" value="NZ_NFHN01000073.1"/>
</dbReference>
<gene>
    <name evidence="1" type="ORF">B5G22_11330</name>
</gene>
<proteinExistence type="predicted"/>
<evidence type="ECO:0008006" key="3">
    <source>
        <dbReference type="Google" id="ProtNLM"/>
    </source>
</evidence>
<dbReference type="AlphaFoldDB" id="A0A1Y3TYR5"/>
<evidence type="ECO:0000313" key="2">
    <source>
        <dbReference type="Proteomes" id="UP000195868"/>
    </source>
</evidence>
<organism evidence="1 2">
    <name type="scientific">Limosilactobacillus reuteri</name>
    <name type="common">Lactobacillus reuteri</name>
    <dbReference type="NCBI Taxonomy" id="1598"/>
    <lineage>
        <taxon>Bacteria</taxon>
        <taxon>Bacillati</taxon>
        <taxon>Bacillota</taxon>
        <taxon>Bacilli</taxon>
        <taxon>Lactobacillales</taxon>
        <taxon>Lactobacillaceae</taxon>
        <taxon>Limosilactobacillus</taxon>
    </lineage>
</organism>
<dbReference type="Proteomes" id="UP000195868">
    <property type="component" value="Unassembled WGS sequence"/>
</dbReference>